<dbReference type="Gene3D" id="3.40.50.11500">
    <property type="match status" value="1"/>
</dbReference>
<reference evidence="6" key="2">
    <citation type="submission" date="2004-02" db="EMBL/GenBank/DDBJ databases">
        <authorList>
            <consortium name="Genoscope"/>
            <consortium name="Whitehead Institute Centre for Genome Research"/>
        </authorList>
    </citation>
    <scope>NUCLEOTIDE SEQUENCE</scope>
</reference>
<reference evidence="6" key="1">
    <citation type="journal article" date="2004" name="Nature">
        <title>Genome duplication in the teleost fish Tetraodon nigroviridis reveals the early vertebrate proto-karyotype.</title>
        <authorList>
            <person name="Jaillon O."/>
            <person name="Aury J.-M."/>
            <person name="Brunet F."/>
            <person name="Petit J.-L."/>
            <person name="Stange-Thomann N."/>
            <person name="Mauceli E."/>
            <person name="Bouneau L."/>
            <person name="Fischer C."/>
            <person name="Ozouf-Costaz C."/>
            <person name="Bernot A."/>
            <person name="Nicaud S."/>
            <person name="Jaffe D."/>
            <person name="Fisher S."/>
            <person name="Lutfalla G."/>
            <person name="Dossat C."/>
            <person name="Segurens B."/>
            <person name="Dasilva C."/>
            <person name="Salanoubat M."/>
            <person name="Levy M."/>
            <person name="Boudet N."/>
            <person name="Castellano S."/>
            <person name="Anthouard V."/>
            <person name="Jubin C."/>
            <person name="Castelli V."/>
            <person name="Katinka M."/>
            <person name="Vacherie B."/>
            <person name="Biemont C."/>
            <person name="Skalli Z."/>
            <person name="Cattolico L."/>
            <person name="Poulain J."/>
            <person name="De Berardinis V."/>
            <person name="Cruaud C."/>
            <person name="Duprat S."/>
            <person name="Brottier P."/>
            <person name="Coutanceau J.-P."/>
            <person name="Gouzy J."/>
            <person name="Parra G."/>
            <person name="Lardier G."/>
            <person name="Chapple C."/>
            <person name="McKernan K.J."/>
            <person name="McEwan P."/>
            <person name="Bosak S."/>
            <person name="Kellis M."/>
            <person name="Volff J.-N."/>
            <person name="Guigo R."/>
            <person name="Zody M.C."/>
            <person name="Mesirov J."/>
            <person name="Lindblad-Toh K."/>
            <person name="Birren B."/>
            <person name="Nusbaum C."/>
            <person name="Kahn D."/>
            <person name="Robinson-Rechavi M."/>
            <person name="Laudet V."/>
            <person name="Schachter V."/>
            <person name="Quetier F."/>
            <person name="Saurin W."/>
            <person name="Scarpelli C."/>
            <person name="Wincker P."/>
            <person name="Lander E.S."/>
            <person name="Weissenbach J."/>
            <person name="Roest Crollius H."/>
        </authorList>
    </citation>
    <scope>NUCLEOTIDE SEQUENCE [LARGE SCALE GENOMIC DNA]</scope>
</reference>
<comment type="caution">
    <text evidence="6">The sequence shown here is derived from an EMBL/GenBank/DDBJ whole genome shotgun (WGS) entry which is preliminary data.</text>
</comment>
<dbReference type="Gene3D" id="3.30.450.200">
    <property type="match status" value="1"/>
</dbReference>
<dbReference type="InterPro" id="IPR043153">
    <property type="entry name" value="DENN_C"/>
</dbReference>
<dbReference type="GO" id="GO:0005085">
    <property type="term" value="F:guanyl-nucleotide exchange factor activity"/>
    <property type="evidence" value="ECO:0007669"/>
    <property type="project" value="UniProtKB-KW"/>
</dbReference>
<feature type="region of interest" description="Disordered" evidence="4">
    <location>
        <begin position="508"/>
        <end position="531"/>
    </location>
</feature>
<keyword evidence="2" id="KW-0344">Guanine-nucleotide releasing factor</keyword>
<dbReference type="SUPFAM" id="SSF50998">
    <property type="entry name" value="Quinoprotein alcohol dehydrogenase-like"/>
    <property type="match status" value="1"/>
</dbReference>
<dbReference type="Pfam" id="PF00400">
    <property type="entry name" value="WD40"/>
    <property type="match status" value="1"/>
</dbReference>
<dbReference type="Gene3D" id="2.130.10.10">
    <property type="entry name" value="YVTN repeat-like/Quinoprotein amine dehydrogenase"/>
    <property type="match status" value="2"/>
</dbReference>
<dbReference type="InterPro" id="IPR015943">
    <property type="entry name" value="WD40/YVTN_repeat-like_dom_sf"/>
</dbReference>
<feature type="non-terminal residue" evidence="6">
    <location>
        <position position="1"/>
    </location>
</feature>
<dbReference type="InterPro" id="IPR011047">
    <property type="entry name" value="Quinoprotein_ADH-like_sf"/>
</dbReference>
<feature type="compositionally biased region" description="Basic residues" evidence="4">
    <location>
        <begin position="28"/>
        <end position="41"/>
    </location>
</feature>
<dbReference type="PROSITE" id="PS50211">
    <property type="entry name" value="DENN"/>
    <property type="match status" value="1"/>
</dbReference>
<protein>
    <submittedName>
        <fullName evidence="6">(spotted green pufferfish) hypothetical protein</fullName>
    </submittedName>
</protein>
<keyword evidence="1" id="KW-0853">WD repeat</keyword>
<dbReference type="SMART" id="SM00801">
    <property type="entry name" value="dDENN"/>
    <property type="match status" value="1"/>
</dbReference>
<evidence type="ECO:0000256" key="4">
    <source>
        <dbReference type="SAM" id="MobiDB-lite"/>
    </source>
</evidence>
<dbReference type="InterPro" id="IPR005112">
    <property type="entry name" value="dDENN_dom"/>
</dbReference>
<dbReference type="InterPro" id="IPR019775">
    <property type="entry name" value="WD40_repeat_CS"/>
</dbReference>
<feature type="domain" description="UDENN" evidence="5">
    <location>
        <begin position="43"/>
        <end position="484"/>
    </location>
</feature>
<keyword evidence="3" id="KW-0677">Repeat</keyword>
<dbReference type="GO" id="GO:0031410">
    <property type="term" value="C:cytoplasmic vesicle"/>
    <property type="evidence" value="ECO:0007669"/>
    <property type="project" value="TreeGrafter"/>
</dbReference>
<dbReference type="PROSITE" id="PS00678">
    <property type="entry name" value="WD_REPEATS_1"/>
    <property type="match status" value="1"/>
</dbReference>
<dbReference type="EMBL" id="CAAE01015044">
    <property type="protein sequence ID" value="CAG11947.1"/>
    <property type="molecule type" value="Genomic_DNA"/>
</dbReference>
<evidence type="ECO:0000313" key="6">
    <source>
        <dbReference type="EMBL" id="CAG11947.1"/>
    </source>
</evidence>
<dbReference type="InterPro" id="IPR051696">
    <property type="entry name" value="DENN_Domain_GEFs"/>
</dbReference>
<dbReference type="InterPro" id="IPR037516">
    <property type="entry name" value="Tripartite_DENN"/>
</dbReference>
<evidence type="ECO:0000256" key="2">
    <source>
        <dbReference type="ARBA" id="ARBA00022658"/>
    </source>
</evidence>
<dbReference type="Pfam" id="PF25570">
    <property type="entry name" value="TPR_DENND3"/>
    <property type="match status" value="1"/>
</dbReference>
<evidence type="ECO:0000256" key="1">
    <source>
        <dbReference type="ARBA" id="ARBA00022574"/>
    </source>
</evidence>
<dbReference type="SMART" id="SM00320">
    <property type="entry name" value="WD40"/>
    <property type="match status" value="3"/>
</dbReference>
<dbReference type="PANTHER" id="PTHR12296:SF21">
    <property type="entry name" value="DENN DOMAIN-CONTAINING PROTEIN 3"/>
    <property type="match status" value="1"/>
</dbReference>
<dbReference type="InterPro" id="IPR001680">
    <property type="entry name" value="WD40_rpt"/>
</dbReference>
<sequence>VLEPEVLHVLAPPFFNRPSAEGSAVSSRGKKRCSLQRRKRNQTPSAGGASSQEGGEDERQGSEDIIIPKELDLMALPPLCFPDGLHVTKEEKSEQFHFLVFTDVFGNKTHGVVMQCYRPVMEVSSLPQNEAVSSRWTPLFSAYSFCVISKYPYFTALKDCLTCLSIQLRTCCLSDMEETVKEFAAKLALVPIPPPGQLHLAFHLHPLTIVLPSKEDKDHPVVDLDLHLPFFCLQPGQLLQVLSCLLQEQRIVLFSADFARLTLVAESFLLFLQPLSWQQPYVPVLSRSMLDFLMVPTALLMGCHVCHFEEVAAETDDLILVNIDDGSVSTSSSETVDLPQIPPAATDCFTQRCASLKIHFDLHQCRHASCTDINEQRERRRAWQQNLNREIQKISLELMVNIFRDISGHLNYEHWVFNSEDFLKSREPTEQLFYRKVIVLVQSTINTNLTIREYNNKMLVPLQVLETHIFHLFLKDRLNRKMDNFARVELRTRSEMLKIKTMTEVSRRPTMQEIQAQRRSSVGGARPAKSRGMSLPNLDLHQVLRLRSNSLLTGLIMPECGQTGEDFFVNPWFLPISDVVPLCLCFVAITIPPKPVSVFKLPDFPSSMSLRSTQSYYCSLIQLLDKEITCVQSENPSLLARFFFLRGFINLLCSRRLDALVDFQNLHRMDTSIFPAGLVTWLVKSLHQDERELADRRPELKRLLLKVQMENKKPQALPDNYVKKFQLPRRPLHCEEFVRCIQESAVVKDVATIHRLFHALADAQTNQVDPGMFRLFYTVWKEAEAKAQHVSLPSEVVDRLDNNECVYKLSSCVKTSCGVGKIAMTQKRLFMLSQGQPGFLEITKFRDIQVSCQSSLISFYSQQCSGSINCSLLSVQAVKIAMAPFMLIRIPSLRISTSRRPEVFEANLKTETELWDLLVREMWAGRKMADQHKDPQFMAQALTNVLLMDAVMGCLQNDRPIAAASKLAYFDKIIHEAPVKVTETTSETLKHKINPSVHLAEPQTVHVLLFIPGQLTCNDSGKETYPKLWVGLDGGRVVVFDASSWSMLQDCIQVGESQLTCMLGLIQDEVWIGSQDSIIYIINTHSMSCNKQLTEHRHEVTGLTVDAGGGQYRQQTFSCSCDGTILQWDSVSLKVEQQLFVSCERLASIQVYNSTLWCCRPTFMPVPCVIRHHRVRKSLTKPGVCVHFSQRGQLWAGCTDSGQLILCHTDQRHPKSQRISLPGVSGVTCMIQVKNQIWVGCNSRGSGAGQCGGQMKGLVMVMDLESHTVSKELQAHTDSIQTLCSAEGRYILSGSTHHDGKIAIWNVE</sequence>
<organism evidence="6">
    <name type="scientific">Tetraodon nigroviridis</name>
    <name type="common">Spotted green pufferfish</name>
    <name type="synonym">Chelonodon nigroviridis</name>
    <dbReference type="NCBI Taxonomy" id="99883"/>
    <lineage>
        <taxon>Eukaryota</taxon>
        <taxon>Metazoa</taxon>
        <taxon>Chordata</taxon>
        <taxon>Craniata</taxon>
        <taxon>Vertebrata</taxon>
        <taxon>Euteleostomi</taxon>
        <taxon>Actinopterygii</taxon>
        <taxon>Neopterygii</taxon>
        <taxon>Teleostei</taxon>
        <taxon>Neoteleostei</taxon>
        <taxon>Acanthomorphata</taxon>
        <taxon>Eupercaria</taxon>
        <taxon>Tetraodontiformes</taxon>
        <taxon>Tetradontoidea</taxon>
        <taxon>Tetraodontidae</taxon>
        <taxon>Tetraodon</taxon>
    </lineage>
</organism>
<dbReference type="OrthoDB" id="6019893at2759"/>
<accession>Q4RI35</accession>
<dbReference type="PANTHER" id="PTHR12296">
    <property type="entry name" value="DENN DOMAIN-CONTAINING PROTEIN 4"/>
    <property type="match status" value="1"/>
</dbReference>
<proteinExistence type="predicted"/>
<dbReference type="InterPro" id="IPR057977">
    <property type="entry name" value="TPR_DENND3"/>
</dbReference>
<dbReference type="Pfam" id="PF02141">
    <property type="entry name" value="DENN"/>
    <property type="match status" value="1"/>
</dbReference>
<gene>
    <name evidence="6" type="ORF">GSTENG00034055001</name>
</gene>
<feature type="region of interest" description="Disordered" evidence="4">
    <location>
        <begin position="17"/>
        <end position="61"/>
    </location>
</feature>
<dbReference type="InterPro" id="IPR001194">
    <property type="entry name" value="cDENN_dom"/>
</dbReference>
<dbReference type="SMART" id="SM00799">
    <property type="entry name" value="DENN"/>
    <property type="match status" value="1"/>
</dbReference>
<evidence type="ECO:0000259" key="5">
    <source>
        <dbReference type="PROSITE" id="PS50211"/>
    </source>
</evidence>
<dbReference type="GO" id="GO:0032483">
    <property type="term" value="P:regulation of Rab protein signal transduction"/>
    <property type="evidence" value="ECO:0007669"/>
    <property type="project" value="TreeGrafter"/>
</dbReference>
<name>Q4RI35_TETNG</name>
<evidence type="ECO:0000256" key="3">
    <source>
        <dbReference type="ARBA" id="ARBA00022737"/>
    </source>
</evidence>
<dbReference type="KEGG" id="tng:GSTEN00034055G001"/>